<dbReference type="Proteomes" id="UP000295764">
    <property type="component" value="Unassembled WGS sequence"/>
</dbReference>
<feature type="transmembrane region" description="Helical" evidence="1">
    <location>
        <begin position="117"/>
        <end position="138"/>
    </location>
</feature>
<keyword evidence="1" id="KW-0472">Membrane</keyword>
<feature type="transmembrane region" description="Helical" evidence="1">
    <location>
        <begin position="42"/>
        <end position="68"/>
    </location>
</feature>
<evidence type="ECO:0000313" key="3">
    <source>
        <dbReference type="Proteomes" id="UP000295764"/>
    </source>
</evidence>
<gene>
    <name evidence="2" type="ORF">EDF64_103161</name>
</gene>
<name>A0A4R6DKG0_9MICO</name>
<proteinExistence type="predicted"/>
<reference evidence="2 3" key="1">
    <citation type="submission" date="2019-03" db="EMBL/GenBank/DDBJ databases">
        <title>Genomic analyses of the natural microbiome of Caenorhabditis elegans.</title>
        <authorList>
            <person name="Samuel B."/>
        </authorList>
    </citation>
    <scope>NUCLEOTIDE SEQUENCE [LARGE SCALE GENOMIC DNA]</scope>
    <source>
        <strain evidence="2 3">JUb65</strain>
    </source>
</reference>
<protein>
    <submittedName>
        <fullName evidence="2">Uncharacterized protein</fullName>
    </submittedName>
</protein>
<keyword evidence="1" id="KW-1133">Transmembrane helix</keyword>
<organism evidence="2 3">
    <name type="scientific">Curtobacterium flaccumfaciens</name>
    <dbReference type="NCBI Taxonomy" id="2035"/>
    <lineage>
        <taxon>Bacteria</taxon>
        <taxon>Bacillati</taxon>
        <taxon>Actinomycetota</taxon>
        <taxon>Actinomycetes</taxon>
        <taxon>Micrococcales</taxon>
        <taxon>Microbacteriaceae</taxon>
        <taxon>Curtobacterium</taxon>
    </lineage>
</organism>
<dbReference type="EMBL" id="SNVW01000003">
    <property type="protein sequence ID" value="TDN45237.1"/>
    <property type="molecule type" value="Genomic_DNA"/>
</dbReference>
<comment type="caution">
    <text evidence="2">The sequence shown here is derived from an EMBL/GenBank/DDBJ whole genome shotgun (WGS) entry which is preliminary data.</text>
</comment>
<evidence type="ECO:0000313" key="2">
    <source>
        <dbReference type="EMBL" id="TDN45237.1"/>
    </source>
</evidence>
<feature type="transmembrane region" description="Helical" evidence="1">
    <location>
        <begin position="88"/>
        <end position="110"/>
    </location>
</feature>
<sequence>MKCFRPEVLSSLRFPEVHATKGNNVRHEQFTQSRTVRRWDTVLRIAIWPTWGVGCVVGVIWCWLLAATTAIGPVTPDDTACARALVDTAATVSVVGASTAIALATALLVVRRGRRPIGAMLAILVAVASPWLPLQIALNTTIAGE</sequence>
<evidence type="ECO:0000256" key="1">
    <source>
        <dbReference type="SAM" id="Phobius"/>
    </source>
</evidence>
<dbReference type="AlphaFoldDB" id="A0A4R6DKG0"/>
<keyword evidence="1" id="KW-0812">Transmembrane</keyword>
<accession>A0A4R6DKG0</accession>